<dbReference type="AlphaFoldDB" id="A0AAD2HQQ4"/>
<dbReference type="SUPFAM" id="SSF103657">
    <property type="entry name" value="BAR/IMD domain-like"/>
    <property type="match status" value="1"/>
</dbReference>
<protein>
    <submittedName>
        <fullName evidence="2">Uncharacterized protein</fullName>
    </submittedName>
</protein>
<feature type="compositionally biased region" description="Polar residues" evidence="1">
    <location>
        <begin position="225"/>
        <end position="240"/>
    </location>
</feature>
<dbReference type="Proteomes" id="UP001295794">
    <property type="component" value="Unassembled WGS sequence"/>
</dbReference>
<accession>A0AAD2HQQ4</accession>
<organism evidence="2 3">
    <name type="scientific">Mycena citricolor</name>
    <dbReference type="NCBI Taxonomy" id="2018698"/>
    <lineage>
        <taxon>Eukaryota</taxon>
        <taxon>Fungi</taxon>
        <taxon>Dikarya</taxon>
        <taxon>Basidiomycota</taxon>
        <taxon>Agaricomycotina</taxon>
        <taxon>Agaricomycetes</taxon>
        <taxon>Agaricomycetidae</taxon>
        <taxon>Agaricales</taxon>
        <taxon>Marasmiineae</taxon>
        <taxon>Mycenaceae</taxon>
        <taxon>Mycena</taxon>
    </lineage>
</organism>
<gene>
    <name evidence="2" type="ORF">MYCIT1_LOCUS30288</name>
</gene>
<dbReference type="EMBL" id="CAVNYO010000440">
    <property type="protein sequence ID" value="CAK5279930.1"/>
    <property type="molecule type" value="Genomic_DNA"/>
</dbReference>
<evidence type="ECO:0000313" key="3">
    <source>
        <dbReference type="Proteomes" id="UP001295794"/>
    </source>
</evidence>
<name>A0AAD2HQQ4_9AGAR</name>
<feature type="region of interest" description="Disordered" evidence="1">
    <location>
        <begin position="176"/>
        <end position="240"/>
    </location>
</feature>
<comment type="caution">
    <text evidence="2">The sequence shown here is derived from an EMBL/GenBank/DDBJ whole genome shotgun (WGS) entry which is preliminary data.</text>
</comment>
<dbReference type="InterPro" id="IPR027267">
    <property type="entry name" value="AH/BAR_dom_sf"/>
</dbReference>
<feature type="non-terminal residue" evidence="2">
    <location>
        <position position="1"/>
    </location>
</feature>
<proteinExistence type="predicted"/>
<evidence type="ECO:0000256" key="1">
    <source>
        <dbReference type="SAM" id="MobiDB-lite"/>
    </source>
</evidence>
<evidence type="ECO:0000313" key="2">
    <source>
        <dbReference type="EMBL" id="CAK5279930.1"/>
    </source>
</evidence>
<sequence length="467" mass="52030">QVSSSSSTMEQPSSARPSGDFSSNPLSSGPIPTFDVHLRILNDSIIAFFQERSLVKRIEEVYVDSLIKLHKKIKAVDAFLDDRVDVSTARGAWAEIRDNIDRESQTRQAFLASLSVDVISPLTTLKETQERTRKRIKEDLKDSGSAYNDFSENGLPRLKARYLKKFVEVEETKRAAAAAPLPPMSPPPSSVEHHINSNPKPTPSVPLRVTSPQPLRALERRPSGSAPSGRNRSPSSNTAFSDLAQQGKKQLNQLRGFLEKSGTVKEGAGREGHALKAVRAKREADDAGMSSTFDFSLFFLTLLLADKEYRNGVHWLETLRLRRAKILESGYRSLEHFIFDSSTLLKQILEKYTDNMIATSTTHTQLSLHARAIVDKINPELDMARISTHINPLLAAAIPDKILYQHGHVGECSDLIFGFSLVDYATAIIYAKETHPRSSKFAYKRSISEGLRLKAFIGCPVDMLLFK</sequence>
<keyword evidence="3" id="KW-1185">Reference proteome</keyword>
<feature type="region of interest" description="Disordered" evidence="1">
    <location>
        <begin position="1"/>
        <end position="26"/>
    </location>
</feature>
<dbReference type="Gene3D" id="1.20.1270.60">
    <property type="entry name" value="Arfaptin homology (AH) domain/BAR domain"/>
    <property type="match status" value="1"/>
</dbReference>
<reference evidence="2" key="1">
    <citation type="submission" date="2023-11" db="EMBL/GenBank/DDBJ databases">
        <authorList>
            <person name="De Vega J J."/>
            <person name="De Vega J J."/>
        </authorList>
    </citation>
    <scope>NUCLEOTIDE SEQUENCE</scope>
</reference>
<feature type="compositionally biased region" description="Low complexity" evidence="1">
    <location>
        <begin position="1"/>
        <end position="14"/>
    </location>
</feature>
<feature type="compositionally biased region" description="Pro residues" evidence="1">
    <location>
        <begin position="180"/>
        <end position="189"/>
    </location>
</feature>